<feature type="compositionally biased region" description="Low complexity" evidence="1">
    <location>
        <begin position="468"/>
        <end position="491"/>
    </location>
</feature>
<dbReference type="OrthoDB" id="273536at2759"/>
<dbReference type="RefSeq" id="XP_003876408.1">
    <property type="nucleotide sequence ID" value="XM_003876359.1"/>
</dbReference>
<dbReference type="EMBL" id="FR799579">
    <property type="protein sequence ID" value="CBZ27927.1"/>
    <property type="molecule type" value="Genomic_DNA"/>
</dbReference>
<protein>
    <submittedName>
        <fullName evidence="2">Uncharacterized protein</fullName>
    </submittedName>
</protein>
<name>E9AY86_LEIMU</name>
<evidence type="ECO:0000256" key="1">
    <source>
        <dbReference type="SAM" id="MobiDB-lite"/>
    </source>
</evidence>
<dbReference type="OMA" id="RGRCLYD"/>
<organism evidence="2 3">
    <name type="scientific">Leishmania mexicana (strain MHOM/GT/2001/U1103)</name>
    <dbReference type="NCBI Taxonomy" id="929439"/>
    <lineage>
        <taxon>Eukaryota</taxon>
        <taxon>Discoba</taxon>
        <taxon>Euglenozoa</taxon>
        <taxon>Kinetoplastea</taxon>
        <taxon>Metakinetoplastina</taxon>
        <taxon>Trypanosomatida</taxon>
        <taxon>Trypanosomatidae</taxon>
        <taxon>Leishmaniinae</taxon>
        <taxon>Leishmania</taxon>
    </lineage>
</organism>
<sequence length="563" mass="60323">MPLLPWRCPCWRGGLPAYGAVSAHRRPFSRSSLSYARPRSHEPSRRKERSHAAPPSSKKRASPPRPSGKQGVFHSRPHGGSQRSSPSSSPPSPPSAMEVGGVRGAATPLRTSCSTEEKERGLLRYFSRGRCLYDTVPLQSASFALQRASCTQAQRVPLVTLFPAPSPSELRPSLSASAAACPTAESPGRIGVQPPASHPVGKSVATAEGPAQVAPSTASSPLSRVLSSNLFSSYELQERQHSDWLQFRLLSARFSSAFDSNKFFGAAEKPLRDVCADMAEIWDTTCTAWEEAMQARNGATGSGAASLPKRHSACFLVCYVQTQQKAAVGVSMQRIAAQVCELARANYAPQLFRVVPVFIGVRAQMTLCMDATACSSLAADVAATAGAQTTETIVYATGGLYTVAETVQCITHLDPHAFDPRGSSDALPHVASSRGAPELLCTLEPQVFLLSDSWLHVRSVADLYGDDSSMSNSASDSRAASAAASPASEQARNLHAHGARSFVPESTRRNVHVIPAVVADRLSRKEERAIARYIWCDMQRRVSGWRAAATLQPLHPSSLAKPL</sequence>
<dbReference type="VEuPathDB" id="TriTrypDB:LmxM.26.1070"/>
<reference evidence="2 3" key="1">
    <citation type="journal article" date="2011" name="Genome Res.">
        <title>Chromosome and gene copy number variation allow major structural change between species and strains of Leishmania.</title>
        <authorList>
            <person name="Rogers M.B."/>
            <person name="Hilley J.D."/>
            <person name="Dickens N.J."/>
            <person name="Wilkes J."/>
            <person name="Bates P.A."/>
            <person name="Depledge D.P."/>
            <person name="Harris D."/>
            <person name="Her Y."/>
            <person name="Herzyk P."/>
            <person name="Imamura H."/>
            <person name="Otto T.D."/>
            <person name="Sanders M."/>
            <person name="Seeger K."/>
            <person name="Dujardin J.C."/>
            <person name="Berriman M."/>
            <person name="Smith D.F."/>
            <person name="Hertz-Fowler C."/>
            <person name="Mottram J.C."/>
        </authorList>
    </citation>
    <scope>NUCLEOTIDE SEQUENCE [LARGE SCALE GENOMIC DNA]</scope>
    <source>
        <strain evidence="2 3">MHOM/GT/2001/U1103</strain>
    </source>
</reference>
<keyword evidence="3" id="KW-1185">Reference proteome</keyword>
<dbReference type="Proteomes" id="UP000007259">
    <property type="component" value="Chromosome 26"/>
</dbReference>
<accession>E9AY86</accession>
<feature type="region of interest" description="Disordered" evidence="1">
    <location>
        <begin position="173"/>
        <end position="218"/>
    </location>
</feature>
<dbReference type="KEGG" id="lmi:LMXM_26_1070"/>
<feature type="region of interest" description="Disordered" evidence="1">
    <location>
        <begin position="468"/>
        <end position="495"/>
    </location>
</feature>
<gene>
    <name evidence="2" type="ORF">LMXM_26_1070</name>
</gene>
<dbReference type="AlphaFoldDB" id="E9AY86"/>
<dbReference type="GeneID" id="13449410"/>
<evidence type="ECO:0000313" key="3">
    <source>
        <dbReference type="Proteomes" id="UP000007259"/>
    </source>
</evidence>
<evidence type="ECO:0000313" key="2">
    <source>
        <dbReference type="EMBL" id="CBZ27927.1"/>
    </source>
</evidence>
<dbReference type="PhylomeDB" id="E9AY86"/>
<feature type="compositionally biased region" description="Low complexity" evidence="1">
    <location>
        <begin position="78"/>
        <end position="87"/>
    </location>
</feature>
<proteinExistence type="predicted"/>
<feature type="region of interest" description="Disordered" evidence="1">
    <location>
        <begin position="24"/>
        <end position="117"/>
    </location>
</feature>